<protein>
    <recommendedName>
        <fullName evidence="5">DUF262 domain-containing protein</fullName>
    </recommendedName>
</protein>
<feature type="domain" description="GmrSD restriction endonucleases C-terminal" evidence="2">
    <location>
        <begin position="616"/>
        <end position="704"/>
    </location>
</feature>
<proteinExistence type="predicted"/>
<dbReference type="Pfam" id="PF07510">
    <property type="entry name" value="GmrSD_C"/>
    <property type="match status" value="1"/>
</dbReference>
<accession>A0AAV2W216</accession>
<dbReference type="InterPro" id="IPR004919">
    <property type="entry name" value="GmrSD_N"/>
</dbReference>
<evidence type="ECO:0000313" key="4">
    <source>
        <dbReference type="Proteomes" id="UP000035645"/>
    </source>
</evidence>
<reference evidence="3 4" key="1">
    <citation type="submission" date="2013-10" db="EMBL/GenBank/DDBJ databases">
        <authorList>
            <person name="Manrique M."/>
        </authorList>
    </citation>
    <scope>NUCLEOTIDE SEQUENCE [LARGE SCALE GENOMIC DNA]</scope>
    <source>
        <strain evidence="3 4">IM386</strain>
    </source>
</reference>
<dbReference type="InterPro" id="IPR011089">
    <property type="entry name" value="GmrSD_C"/>
</dbReference>
<feature type="domain" description="GmrSD restriction endonucleases N-terminal" evidence="1">
    <location>
        <begin position="11"/>
        <end position="231"/>
    </location>
</feature>
<evidence type="ECO:0000259" key="1">
    <source>
        <dbReference type="Pfam" id="PF03235"/>
    </source>
</evidence>
<evidence type="ECO:0000313" key="3">
    <source>
        <dbReference type="EMBL" id="CDI67191.1"/>
    </source>
</evidence>
<name>A0AAV2W216_9BIFI</name>
<dbReference type="AlphaFoldDB" id="A0AAV2W216"/>
<dbReference type="Pfam" id="PF03235">
    <property type="entry name" value="GmrSD_N"/>
    <property type="match status" value="1"/>
</dbReference>
<dbReference type="Proteomes" id="UP000035645">
    <property type="component" value="Unassembled WGS sequence"/>
</dbReference>
<gene>
    <name evidence="3" type="ORF">BANIM336_00500</name>
</gene>
<reference evidence="3 4" key="2">
    <citation type="submission" date="2015-01" db="EMBL/GenBank/DDBJ databases">
        <title>Genome sequence of a Bifidobacterium animalis strain.</title>
        <authorList>
            <person name="Bogovic-Matijasic B."/>
            <person name="Hacin B."/>
            <person name="Citar M."/>
            <person name="Svigelj K."/>
            <person name="Stempelj M."/>
            <person name="Rogelj I."/>
        </authorList>
    </citation>
    <scope>NUCLEOTIDE SEQUENCE [LARGE SCALE GENOMIC DNA]</scope>
    <source>
        <strain evidence="3 4">IM386</strain>
    </source>
</reference>
<dbReference type="EMBL" id="CBUQ010000005">
    <property type="protein sequence ID" value="CDI67191.1"/>
    <property type="molecule type" value="Genomic_DNA"/>
</dbReference>
<dbReference type="PANTHER" id="PTHR35149">
    <property type="entry name" value="SLL5132 PROTEIN"/>
    <property type="match status" value="1"/>
</dbReference>
<dbReference type="PANTHER" id="PTHR35149:SF1">
    <property type="entry name" value="DUF5655 DOMAIN-CONTAINING PROTEIN"/>
    <property type="match status" value="1"/>
</dbReference>
<evidence type="ECO:0000259" key="2">
    <source>
        <dbReference type="Pfam" id="PF07510"/>
    </source>
</evidence>
<organism evidence="3 4">
    <name type="scientific">Bifidobacterium animalis subsp. animalis IM386</name>
    <dbReference type="NCBI Taxonomy" id="1402194"/>
    <lineage>
        <taxon>Bacteria</taxon>
        <taxon>Bacillati</taxon>
        <taxon>Actinomycetota</taxon>
        <taxon>Actinomycetes</taxon>
        <taxon>Bifidobacteriales</taxon>
        <taxon>Bifidobacteriaceae</taxon>
        <taxon>Bifidobacterium</taxon>
    </lineage>
</organism>
<evidence type="ECO:0008006" key="5">
    <source>
        <dbReference type="Google" id="ProtNLM"/>
    </source>
</evidence>
<sequence length="720" mass="81547">MMTGNPTILSIAELFNEECVYRVPIYQRAYAWGTDEIKTLLDDLKRAAGTAYHLGSLVVAGRGDDQNRTVYEVVDGQQRLTTLYLLMAVLCHGDDDRAAGALTAWNMQLEYECRAESYGVLLERLRASGEPNQAEDVVVQDGPSDQENEEMETMCRPLLDGYQIIRQYIATSEKTSEKTSENRIDLEKLRTNVRVVRDELPPGTDLNRYFEIMNTRGVQLRPQDIIKARLMSAVSSAADRETIGRIWDVCSDMDHYMQCLATPDERTRWFGEDWSSVPPIDWNQLVGAAGSGDGDGSVKSFKSFKDVLREALNEEPLQAERQTQPGVRSDDEVEQYRSIISFPAFLMHVLRIYCGGESDASGDAKQISLDDAELLRVKVARIFSKAPENSEDSGDSDDSASAEDNAKRFAATLLKCRFLFDNCIIKTRMDAAAPSDATEWTLKCCKENKKERSYYLANAFSNDCQQELIMIQSMFQVTETGNNHKNALYSMLQWLWGVEAVDGFAFLQRIREYARERLERALGLESLKDAPTEKRQSRIREAVSRGVGTEHFIFNYLDYALWVLLAPVDGSAQGEDVPVVSIFGADEPPTIASDVRTQWWEYTAQSDESMQALDCKQFRFRYRNSVEHFSPRHPLGGGAPDNVDDFGNLCLLTVQENSRRNNLDAMEKIRHFNVGQQSLKFQFMVGQAQKENAWGKPQIEKQTELWVQLLDALSMASRSR</sequence>
<comment type="caution">
    <text evidence="3">The sequence shown here is derived from an EMBL/GenBank/DDBJ whole genome shotgun (WGS) entry which is preliminary data.</text>
</comment>